<dbReference type="KEGG" id="cgle:NCTC11432_04311"/>
<reference evidence="1 2" key="1">
    <citation type="submission" date="2018-12" db="EMBL/GenBank/DDBJ databases">
        <authorList>
            <consortium name="Pathogen Informatics"/>
        </authorList>
    </citation>
    <scope>NUCLEOTIDE SEQUENCE [LARGE SCALE GENOMIC DNA]</scope>
    <source>
        <strain evidence="1 2">NCTC11432</strain>
    </source>
</reference>
<evidence type="ECO:0000313" key="1">
    <source>
        <dbReference type="EMBL" id="VEE10687.1"/>
    </source>
</evidence>
<proteinExistence type="predicted"/>
<dbReference type="EMBL" id="LR134289">
    <property type="protein sequence ID" value="VEE10687.1"/>
    <property type="molecule type" value="Genomic_DNA"/>
</dbReference>
<dbReference type="OrthoDB" id="983041at2"/>
<dbReference type="GeneID" id="93023785"/>
<accession>A0A448B803</accession>
<name>A0A448B803_CHRGE</name>
<dbReference type="Proteomes" id="UP000279227">
    <property type="component" value="Chromosome"/>
</dbReference>
<gene>
    <name evidence="1" type="ORF">NCTC11432_04311</name>
</gene>
<protein>
    <submittedName>
        <fullName evidence="1">Uncharacterized protein</fullName>
    </submittedName>
</protein>
<dbReference type="AlphaFoldDB" id="A0A448B803"/>
<organism evidence="1 2">
    <name type="scientific">Chryseobacterium gleum</name>
    <name type="common">Flavobacterium gleum</name>
    <dbReference type="NCBI Taxonomy" id="250"/>
    <lineage>
        <taxon>Bacteria</taxon>
        <taxon>Pseudomonadati</taxon>
        <taxon>Bacteroidota</taxon>
        <taxon>Flavobacteriia</taxon>
        <taxon>Flavobacteriales</taxon>
        <taxon>Weeksellaceae</taxon>
        <taxon>Chryseobacterium group</taxon>
        <taxon>Chryseobacterium</taxon>
    </lineage>
</organism>
<evidence type="ECO:0000313" key="2">
    <source>
        <dbReference type="Proteomes" id="UP000279227"/>
    </source>
</evidence>
<dbReference type="STRING" id="525257.HMPREF0204_11396"/>
<dbReference type="RefSeq" id="WP_002984590.1">
    <property type="nucleotide sequence ID" value="NZ_CP068486.1"/>
</dbReference>
<sequence length="104" mass="12160">MENTKTGIELIADERKRQIESEGWTSEHDKHHSNGELADAAALYAMTEDTRSYVDHQWGNDMWLHFWPFELKWLKFTPNDRVKQLCKAGAMIAAEIDRLNNLKN</sequence>